<dbReference type="SUPFAM" id="SSF51182">
    <property type="entry name" value="RmlC-like cupins"/>
    <property type="match status" value="1"/>
</dbReference>
<name>A0ABR2WC10_9FUNG</name>
<dbReference type="Proteomes" id="UP001479436">
    <property type="component" value="Unassembled WGS sequence"/>
</dbReference>
<evidence type="ECO:0000256" key="2">
    <source>
        <dbReference type="RuleBase" id="RU003457"/>
    </source>
</evidence>
<evidence type="ECO:0000259" key="3">
    <source>
        <dbReference type="Pfam" id="PF02678"/>
    </source>
</evidence>
<evidence type="ECO:0000256" key="1">
    <source>
        <dbReference type="ARBA" id="ARBA00008416"/>
    </source>
</evidence>
<protein>
    <submittedName>
        <fullName evidence="4">RNA pol II transcription cofactor</fullName>
    </submittedName>
</protein>
<evidence type="ECO:0000313" key="4">
    <source>
        <dbReference type="EMBL" id="KAK9731183.1"/>
    </source>
</evidence>
<feature type="domain" description="Pirin N-terminal" evidence="3">
    <location>
        <begin position="22"/>
        <end position="101"/>
    </location>
</feature>
<gene>
    <name evidence="4" type="primary">PRN1_2</name>
    <name evidence="4" type="ORF">K7432_018585</name>
</gene>
<dbReference type="InterPro" id="IPR011051">
    <property type="entry name" value="RmlC_Cupin_sf"/>
</dbReference>
<accession>A0ABR2WC10</accession>
<feature type="non-terminal residue" evidence="4">
    <location>
        <position position="101"/>
    </location>
</feature>
<comment type="caution">
    <text evidence="4">The sequence shown here is derived from an EMBL/GenBank/DDBJ whole genome shotgun (WGS) entry which is preliminary data.</text>
</comment>
<dbReference type="InterPro" id="IPR014710">
    <property type="entry name" value="RmlC-like_jellyroll"/>
</dbReference>
<dbReference type="EMBL" id="JASJQH010006634">
    <property type="protein sequence ID" value="KAK9731183.1"/>
    <property type="molecule type" value="Genomic_DNA"/>
</dbReference>
<dbReference type="Gene3D" id="2.60.120.10">
    <property type="entry name" value="Jelly Rolls"/>
    <property type="match status" value="1"/>
</dbReference>
<dbReference type="PANTHER" id="PTHR13903">
    <property type="entry name" value="PIRIN-RELATED"/>
    <property type="match status" value="1"/>
</dbReference>
<keyword evidence="5" id="KW-1185">Reference proteome</keyword>
<dbReference type="Pfam" id="PF02678">
    <property type="entry name" value="Pirin"/>
    <property type="match status" value="1"/>
</dbReference>
<sequence>MATRHITKAVLSIAKAEGVGATVRRSIGTSALRNFDPFLMLDEFMVEPPAGFPDHPHRGFETVTYMLDGIITHEDFVGHKGEIGPGDLQWMTAGRGIVHAE</sequence>
<evidence type="ECO:0000313" key="5">
    <source>
        <dbReference type="Proteomes" id="UP001479436"/>
    </source>
</evidence>
<reference evidence="4 5" key="1">
    <citation type="submission" date="2023-04" db="EMBL/GenBank/DDBJ databases">
        <title>Genome of Basidiobolus ranarum AG-B5.</title>
        <authorList>
            <person name="Stajich J.E."/>
            <person name="Carter-House D."/>
            <person name="Gryganskyi A."/>
        </authorList>
    </citation>
    <scope>NUCLEOTIDE SEQUENCE [LARGE SCALE GENOMIC DNA]</scope>
    <source>
        <strain evidence="4 5">AG-B5</strain>
    </source>
</reference>
<comment type="similarity">
    <text evidence="1 2">Belongs to the pirin family.</text>
</comment>
<organism evidence="4 5">
    <name type="scientific">Basidiobolus ranarum</name>
    <dbReference type="NCBI Taxonomy" id="34480"/>
    <lineage>
        <taxon>Eukaryota</taxon>
        <taxon>Fungi</taxon>
        <taxon>Fungi incertae sedis</taxon>
        <taxon>Zoopagomycota</taxon>
        <taxon>Entomophthoromycotina</taxon>
        <taxon>Basidiobolomycetes</taxon>
        <taxon>Basidiobolales</taxon>
        <taxon>Basidiobolaceae</taxon>
        <taxon>Basidiobolus</taxon>
    </lineage>
</organism>
<dbReference type="InterPro" id="IPR012093">
    <property type="entry name" value="Pirin"/>
</dbReference>
<proteinExistence type="inferred from homology"/>
<dbReference type="PANTHER" id="PTHR13903:SF8">
    <property type="entry name" value="PIRIN"/>
    <property type="match status" value="1"/>
</dbReference>
<dbReference type="InterPro" id="IPR003829">
    <property type="entry name" value="Pirin_N_dom"/>
</dbReference>
<dbReference type="CDD" id="cd02909">
    <property type="entry name" value="cupin_pirin_N"/>
    <property type="match status" value="1"/>
</dbReference>